<accession>A0A5B3GSF5</accession>
<evidence type="ECO:0000313" key="4">
    <source>
        <dbReference type="EMBL" id="KAA2376112.1"/>
    </source>
</evidence>
<feature type="signal peptide" evidence="2">
    <location>
        <begin position="1"/>
        <end position="20"/>
    </location>
</feature>
<evidence type="ECO:0000313" key="5">
    <source>
        <dbReference type="Proteomes" id="UP000322940"/>
    </source>
</evidence>
<organism evidence="4 5">
    <name type="scientific">Alistipes onderdonkii</name>
    <dbReference type="NCBI Taxonomy" id="328813"/>
    <lineage>
        <taxon>Bacteria</taxon>
        <taxon>Pseudomonadati</taxon>
        <taxon>Bacteroidota</taxon>
        <taxon>Bacteroidia</taxon>
        <taxon>Bacteroidales</taxon>
        <taxon>Rikenellaceae</taxon>
        <taxon>Alistipes</taxon>
    </lineage>
</organism>
<dbReference type="InterPro" id="IPR036709">
    <property type="entry name" value="Autotransporte_beta_dom_sf"/>
</dbReference>
<dbReference type="SUPFAM" id="SSF103515">
    <property type="entry name" value="Autotransporter"/>
    <property type="match status" value="1"/>
</dbReference>
<protein>
    <submittedName>
        <fullName evidence="4">Porin family protein</fullName>
    </submittedName>
</protein>
<feature type="chain" id="PRO_5024357457" evidence="2">
    <location>
        <begin position="21"/>
        <end position="182"/>
    </location>
</feature>
<dbReference type="EMBL" id="VVXH01000017">
    <property type="protein sequence ID" value="KAA2376112.1"/>
    <property type="molecule type" value="Genomic_DNA"/>
</dbReference>
<dbReference type="RefSeq" id="WP_032134308.1">
    <property type="nucleotide sequence ID" value="NZ_AP025562.1"/>
</dbReference>
<gene>
    <name evidence="4" type="ORF">F2Y10_13880</name>
</gene>
<proteinExistence type="predicted"/>
<dbReference type="AlphaFoldDB" id="A0A5B3GSF5"/>
<name>A0A5B3GSF5_9BACT</name>
<dbReference type="InterPro" id="IPR027385">
    <property type="entry name" value="Beta-barrel_OMP"/>
</dbReference>
<reference evidence="4 5" key="1">
    <citation type="journal article" date="2019" name="Nat. Med.">
        <title>A library of human gut bacterial isolates paired with longitudinal multiomics data enables mechanistic microbiome research.</title>
        <authorList>
            <person name="Poyet M."/>
            <person name="Groussin M."/>
            <person name="Gibbons S.M."/>
            <person name="Avila-Pacheco J."/>
            <person name="Jiang X."/>
            <person name="Kearney S.M."/>
            <person name="Perrotta A.R."/>
            <person name="Berdy B."/>
            <person name="Zhao S."/>
            <person name="Lieberman T.D."/>
            <person name="Swanson P.K."/>
            <person name="Smith M."/>
            <person name="Roesemann S."/>
            <person name="Alexander J.E."/>
            <person name="Rich S.A."/>
            <person name="Livny J."/>
            <person name="Vlamakis H."/>
            <person name="Clish C."/>
            <person name="Bullock K."/>
            <person name="Deik A."/>
            <person name="Scott J."/>
            <person name="Pierce K.A."/>
            <person name="Xavier R.J."/>
            <person name="Alm E.J."/>
        </authorList>
    </citation>
    <scope>NUCLEOTIDE SEQUENCE [LARGE SCALE GENOMIC DNA]</scope>
    <source>
        <strain evidence="4 5">BIOML-A266</strain>
    </source>
</reference>
<sequence>MKKLLFPVLALMLCIPTLSAQSKGDKYVGGIIGITTTSISIDGSSASQTTFGFAPEFGYFASDKLRIGGSIGYQLISANGETTHGLTAGPSLAYYVRLCDRFYYTPQLAVGFAFASTDGTSGYGFDAGLSLGAFEIRPSSHIGLSIGLLTLDYSYLSYSGTGVNGVSFQLGISPTVGFKYYF</sequence>
<evidence type="ECO:0000256" key="1">
    <source>
        <dbReference type="ARBA" id="ARBA00022729"/>
    </source>
</evidence>
<dbReference type="Proteomes" id="UP000322940">
    <property type="component" value="Unassembled WGS sequence"/>
</dbReference>
<dbReference type="Pfam" id="PF13505">
    <property type="entry name" value="OMP_b-brl"/>
    <property type="match status" value="1"/>
</dbReference>
<keyword evidence="1 2" id="KW-0732">Signal</keyword>
<feature type="domain" description="Outer membrane protein beta-barrel" evidence="3">
    <location>
        <begin position="9"/>
        <end position="172"/>
    </location>
</feature>
<evidence type="ECO:0000259" key="3">
    <source>
        <dbReference type="Pfam" id="PF13505"/>
    </source>
</evidence>
<evidence type="ECO:0000256" key="2">
    <source>
        <dbReference type="SAM" id="SignalP"/>
    </source>
</evidence>
<comment type="caution">
    <text evidence="4">The sequence shown here is derived from an EMBL/GenBank/DDBJ whole genome shotgun (WGS) entry which is preliminary data.</text>
</comment>